<dbReference type="OrthoDB" id="72033at2759"/>
<organism evidence="1 2">
    <name type="scientific">Fasciolopsis buskii</name>
    <dbReference type="NCBI Taxonomy" id="27845"/>
    <lineage>
        <taxon>Eukaryota</taxon>
        <taxon>Metazoa</taxon>
        <taxon>Spiralia</taxon>
        <taxon>Lophotrochozoa</taxon>
        <taxon>Platyhelminthes</taxon>
        <taxon>Trematoda</taxon>
        <taxon>Digenea</taxon>
        <taxon>Plagiorchiida</taxon>
        <taxon>Echinostomata</taxon>
        <taxon>Echinostomatoidea</taxon>
        <taxon>Fasciolidae</taxon>
        <taxon>Fasciolopsis</taxon>
    </lineage>
</organism>
<evidence type="ECO:0000313" key="1">
    <source>
        <dbReference type="EMBL" id="KAA0197127.1"/>
    </source>
</evidence>
<dbReference type="PANTHER" id="PTHR33664">
    <property type="entry name" value="RCG26366"/>
    <property type="match status" value="1"/>
</dbReference>
<dbReference type="PANTHER" id="PTHR33664:SF1">
    <property type="entry name" value="DYNEIN AXONEMAL ASSEMBLY FACTOR 9"/>
    <property type="match status" value="1"/>
</dbReference>
<name>A0A8E0S500_9TREM</name>
<dbReference type="Proteomes" id="UP000728185">
    <property type="component" value="Unassembled WGS sequence"/>
</dbReference>
<dbReference type="AlphaFoldDB" id="A0A8E0S500"/>
<dbReference type="EMBL" id="LUCM01002580">
    <property type="protein sequence ID" value="KAA0197127.1"/>
    <property type="molecule type" value="Genomic_DNA"/>
</dbReference>
<evidence type="ECO:0000313" key="2">
    <source>
        <dbReference type="Proteomes" id="UP000728185"/>
    </source>
</evidence>
<accession>A0A8E0S500</accession>
<keyword evidence="2" id="KW-1185">Reference proteome</keyword>
<dbReference type="InterPro" id="IPR040342">
    <property type="entry name" value="DNAAF9"/>
</dbReference>
<sequence>MDEIERLLRSVNPRLSQLSAPDGDIGYGNVLEALLDEDAFEQLSMQRARLLSYPNLIHCPSEPRLQNYTLRFARPLDRMRFTRSLKNHDVNQYNYVALITDCLSFKFIENQKLFDVYHNTLTGISRISLVNSTAAETKSIERRPYWLTGTLATGRDKVKENDVMMDLFANWIRQSGPQQEGLKPLLRRCDLSADDLAKIHDKYHLNPLPPGWFYTGAYYVNMNGDKSFQHPDMEDFISEYLEGENNKIAVKNARISRHPVPDLFSDPK</sequence>
<reference evidence="1" key="1">
    <citation type="submission" date="2019-05" db="EMBL/GenBank/DDBJ databases">
        <title>Annotation for the trematode Fasciolopsis buski.</title>
        <authorList>
            <person name="Choi Y.-J."/>
        </authorList>
    </citation>
    <scope>NUCLEOTIDE SEQUENCE</scope>
    <source>
        <strain evidence="1">HT</strain>
        <tissue evidence="1">Whole worm</tissue>
    </source>
</reference>
<comment type="caution">
    <text evidence="1">The sequence shown here is derived from an EMBL/GenBank/DDBJ whole genome shotgun (WGS) entry which is preliminary data.</text>
</comment>
<protein>
    <submittedName>
        <fullName evidence="1">Uncharacterized protein</fullName>
    </submittedName>
</protein>
<gene>
    <name evidence="1" type="ORF">FBUS_07013</name>
</gene>
<proteinExistence type="predicted"/>